<dbReference type="SUPFAM" id="SSF46689">
    <property type="entry name" value="Homeodomain-like"/>
    <property type="match status" value="1"/>
</dbReference>
<evidence type="ECO:0000256" key="1">
    <source>
        <dbReference type="ARBA" id="ARBA00004123"/>
    </source>
</evidence>
<dbReference type="SMART" id="SM00389">
    <property type="entry name" value="HOX"/>
    <property type="match status" value="1"/>
</dbReference>
<dbReference type="FunFam" id="1.10.10.60:FF:000118">
    <property type="entry name" value="WUSCHEL-related homeobox 11"/>
    <property type="match status" value="1"/>
</dbReference>
<feature type="region of interest" description="Disordered" evidence="11">
    <location>
        <begin position="128"/>
        <end position="206"/>
    </location>
</feature>
<keyword evidence="14" id="KW-1185">Reference proteome</keyword>
<accession>A0A0D9V3W8</accession>
<evidence type="ECO:0000256" key="2">
    <source>
        <dbReference type="ARBA" id="ARBA00022473"/>
    </source>
</evidence>
<keyword evidence="5 9" id="KW-0371">Homeobox</keyword>
<evidence type="ECO:0000256" key="5">
    <source>
        <dbReference type="ARBA" id="ARBA00023155"/>
    </source>
</evidence>
<feature type="compositionally biased region" description="Low complexity" evidence="11">
    <location>
        <begin position="168"/>
        <end position="197"/>
    </location>
</feature>
<evidence type="ECO:0000256" key="8">
    <source>
        <dbReference type="ARBA" id="ARBA00024040"/>
    </source>
</evidence>
<dbReference type="Proteomes" id="UP000032180">
    <property type="component" value="Chromosome 1"/>
</dbReference>
<feature type="region of interest" description="Disordered" evidence="11">
    <location>
        <begin position="1"/>
        <end position="75"/>
    </location>
</feature>
<comment type="subcellular location">
    <subcellularLocation>
        <location evidence="1 9 10">Nucleus</location>
    </subcellularLocation>
</comment>
<dbReference type="GO" id="GO:1905393">
    <property type="term" value="P:plant organ formation"/>
    <property type="evidence" value="ECO:0007669"/>
    <property type="project" value="UniProtKB-ARBA"/>
</dbReference>
<dbReference type="AlphaFoldDB" id="A0A0D9V3W8"/>
<evidence type="ECO:0000256" key="7">
    <source>
        <dbReference type="ARBA" id="ARBA00023242"/>
    </source>
</evidence>
<sequence>MASSNRHWPSMFRSKHATQLPWQTQPDMAGSPPPLLSGSSTGSVGGGAYSLKSSPFSSVGEERVPDPKPRWNPRPEQIRILEAIFNSGMVNPPRDEIPRIRMQLQEYGQVGDANVFYWFQNRKSRSKNKLLRTPGSGGARAGTRGATATATSPRGVAPPFTPPPIMPQPVQQQLVMSPVAAPTSSSSSSSDRSSGSSKPVAKPPATSTRAMCSATAAMDLLSPLAAPCHRQMLYEGQPLDLPAPAPATKVPDEPIFLQWPQSPCLSAVDLGAAMIGAGNQHMHLPAAPVHQQPPPPSSPASGMFRGLCNDVTAPNKVCAWSAGIGQHWSSSGADQLGLGKTIAAVAREEAHPHDDATKLGLLQYGFGISTTPAVNVDVGSPDPGVLPPVPPSPSQDADVTVASVVAAAGMADFASSAMSTGAVANNQLQGLADFGLVSTGAGAGAAVSTGSTAVSAAAVLAFTSFGSAVGSFLYPATRFNLRHQFGDAAVLFRYKGDSTEAVRLDDSGFTVEPLQPGAVYLVLI</sequence>
<proteinExistence type="inferred from homology"/>
<keyword evidence="3" id="KW-0805">Transcription regulation</keyword>
<keyword evidence="2" id="KW-0217">Developmental protein</keyword>
<protein>
    <recommendedName>
        <fullName evidence="12">Homeobox domain-containing protein</fullName>
    </recommendedName>
</protein>
<dbReference type="InterPro" id="IPR044557">
    <property type="entry name" value="WOX8/9-like"/>
</dbReference>
<reference evidence="13 14" key="1">
    <citation type="submission" date="2012-08" db="EMBL/GenBank/DDBJ databases">
        <title>Oryza genome evolution.</title>
        <authorList>
            <person name="Wing R.A."/>
        </authorList>
    </citation>
    <scope>NUCLEOTIDE SEQUENCE</scope>
</reference>
<dbReference type="GO" id="GO:0050793">
    <property type="term" value="P:regulation of developmental process"/>
    <property type="evidence" value="ECO:0007669"/>
    <property type="project" value="InterPro"/>
</dbReference>
<dbReference type="GO" id="GO:0003700">
    <property type="term" value="F:DNA-binding transcription factor activity"/>
    <property type="evidence" value="ECO:0007669"/>
    <property type="project" value="InterPro"/>
</dbReference>
<keyword evidence="4 9" id="KW-0238">DNA-binding</keyword>
<feature type="DNA-binding region" description="Homeobox" evidence="9">
    <location>
        <begin position="66"/>
        <end position="130"/>
    </location>
</feature>
<dbReference type="PROSITE" id="PS50071">
    <property type="entry name" value="HOMEOBOX_2"/>
    <property type="match status" value="1"/>
</dbReference>
<reference evidence="14" key="2">
    <citation type="submission" date="2013-12" db="EMBL/GenBank/DDBJ databases">
        <authorList>
            <person name="Yu Y."/>
            <person name="Lee S."/>
            <person name="de Baynast K."/>
            <person name="Wissotski M."/>
            <person name="Liu L."/>
            <person name="Talag J."/>
            <person name="Goicoechea J."/>
            <person name="Angelova A."/>
            <person name="Jetty R."/>
            <person name="Kudrna D."/>
            <person name="Golser W."/>
            <person name="Rivera L."/>
            <person name="Zhang J."/>
            <person name="Wing R."/>
        </authorList>
    </citation>
    <scope>NUCLEOTIDE SEQUENCE</scope>
</reference>
<evidence type="ECO:0000313" key="14">
    <source>
        <dbReference type="Proteomes" id="UP000032180"/>
    </source>
</evidence>
<evidence type="ECO:0000259" key="12">
    <source>
        <dbReference type="PROSITE" id="PS50071"/>
    </source>
</evidence>
<dbReference type="GO" id="GO:0005634">
    <property type="term" value="C:nucleus"/>
    <property type="evidence" value="ECO:0007669"/>
    <property type="project" value="UniProtKB-SubCell"/>
</dbReference>
<feature type="domain" description="Homeobox" evidence="12">
    <location>
        <begin position="64"/>
        <end position="129"/>
    </location>
</feature>
<dbReference type="CDD" id="cd00086">
    <property type="entry name" value="homeodomain"/>
    <property type="match status" value="1"/>
</dbReference>
<evidence type="ECO:0000256" key="11">
    <source>
        <dbReference type="SAM" id="MobiDB-lite"/>
    </source>
</evidence>
<feature type="compositionally biased region" description="Basic and acidic residues" evidence="11">
    <location>
        <begin position="60"/>
        <end position="69"/>
    </location>
</feature>
<dbReference type="eggNOG" id="ENOG502QVSY">
    <property type="taxonomic scope" value="Eukaryota"/>
</dbReference>
<organism evidence="13 14">
    <name type="scientific">Leersia perrieri</name>
    <dbReference type="NCBI Taxonomy" id="77586"/>
    <lineage>
        <taxon>Eukaryota</taxon>
        <taxon>Viridiplantae</taxon>
        <taxon>Streptophyta</taxon>
        <taxon>Embryophyta</taxon>
        <taxon>Tracheophyta</taxon>
        <taxon>Spermatophyta</taxon>
        <taxon>Magnoliopsida</taxon>
        <taxon>Liliopsida</taxon>
        <taxon>Poales</taxon>
        <taxon>Poaceae</taxon>
        <taxon>BOP clade</taxon>
        <taxon>Oryzoideae</taxon>
        <taxon>Oryzeae</taxon>
        <taxon>Oryzinae</taxon>
        <taxon>Leersia</taxon>
    </lineage>
</organism>
<name>A0A0D9V3W8_9ORYZ</name>
<evidence type="ECO:0000256" key="6">
    <source>
        <dbReference type="ARBA" id="ARBA00023163"/>
    </source>
</evidence>
<dbReference type="PANTHER" id="PTHR47288:SF1">
    <property type="entry name" value="WUSCHEL-RELATED HOMEOBOX 9"/>
    <property type="match status" value="1"/>
</dbReference>
<reference evidence="13" key="3">
    <citation type="submission" date="2015-04" db="UniProtKB">
        <authorList>
            <consortium name="EnsemblPlants"/>
        </authorList>
    </citation>
    <scope>IDENTIFICATION</scope>
</reference>
<evidence type="ECO:0000256" key="3">
    <source>
        <dbReference type="ARBA" id="ARBA00023015"/>
    </source>
</evidence>
<dbReference type="InterPro" id="IPR001356">
    <property type="entry name" value="HD"/>
</dbReference>
<evidence type="ECO:0000256" key="9">
    <source>
        <dbReference type="PROSITE-ProRule" id="PRU00108"/>
    </source>
</evidence>
<dbReference type="GO" id="GO:0048731">
    <property type="term" value="P:system development"/>
    <property type="evidence" value="ECO:0007669"/>
    <property type="project" value="UniProtKB-ARBA"/>
</dbReference>
<dbReference type="InterPro" id="IPR009057">
    <property type="entry name" value="Homeodomain-like_sf"/>
</dbReference>
<dbReference type="GO" id="GO:0003677">
    <property type="term" value="F:DNA binding"/>
    <property type="evidence" value="ECO:0007669"/>
    <property type="project" value="UniProtKB-UniRule"/>
</dbReference>
<dbReference type="Gramene" id="LPERR01G22080.1">
    <property type="protein sequence ID" value="LPERR01G22080.1"/>
    <property type="gene ID" value="LPERR01G22080"/>
</dbReference>
<dbReference type="PANTHER" id="PTHR47288">
    <property type="entry name" value="WUSCHEL-RELATED HOMEOBOX 9"/>
    <property type="match status" value="1"/>
</dbReference>
<dbReference type="HOGENOM" id="CLU_030463_2_0_1"/>
<keyword evidence="7 9" id="KW-0539">Nucleus</keyword>
<evidence type="ECO:0000256" key="4">
    <source>
        <dbReference type="ARBA" id="ARBA00023125"/>
    </source>
</evidence>
<feature type="compositionally biased region" description="Low complexity" evidence="11">
    <location>
        <begin position="141"/>
        <end position="158"/>
    </location>
</feature>
<comment type="similarity">
    <text evidence="8">Belongs to the WUS homeobox family.</text>
</comment>
<dbReference type="Pfam" id="PF00046">
    <property type="entry name" value="Homeodomain"/>
    <property type="match status" value="1"/>
</dbReference>
<keyword evidence="6" id="KW-0804">Transcription</keyword>
<dbReference type="Gene3D" id="1.10.10.60">
    <property type="entry name" value="Homeodomain-like"/>
    <property type="match status" value="1"/>
</dbReference>
<dbReference type="STRING" id="77586.A0A0D9V3W8"/>
<evidence type="ECO:0000313" key="13">
    <source>
        <dbReference type="EnsemblPlants" id="LPERR01G22080.1"/>
    </source>
</evidence>
<dbReference type="EnsemblPlants" id="LPERR01G22080.1">
    <property type="protein sequence ID" value="LPERR01G22080.1"/>
    <property type="gene ID" value="LPERR01G22080"/>
</dbReference>
<evidence type="ECO:0000256" key="10">
    <source>
        <dbReference type="RuleBase" id="RU000682"/>
    </source>
</evidence>